<proteinExistence type="inferred from homology"/>
<dbReference type="GO" id="GO:0003841">
    <property type="term" value="F:1-acylglycerol-3-phosphate O-acyltransferase activity"/>
    <property type="evidence" value="ECO:0007669"/>
    <property type="project" value="UniProtKB-UniRule"/>
</dbReference>
<keyword evidence="5" id="KW-0594">Phospholipid biosynthesis</keyword>
<comment type="pathway">
    <text evidence="1">Phospholipid metabolism; CDP-diacylglycerol biosynthesis; CDP-diacylglycerol from sn-glycerol 3-phosphate: step 2/3.</text>
</comment>
<dbReference type="EMBL" id="LNIX01000007">
    <property type="protein sequence ID" value="OXA52168.1"/>
    <property type="molecule type" value="Genomic_DNA"/>
</dbReference>
<evidence type="ECO:0000256" key="4">
    <source>
        <dbReference type="ARBA" id="ARBA00023315"/>
    </source>
</evidence>
<reference evidence="9 10" key="1">
    <citation type="submission" date="2015-12" db="EMBL/GenBank/DDBJ databases">
        <title>The genome of Folsomia candida.</title>
        <authorList>
            <person name="Faddeeva A."/>
            <person name="Derks M.F."/>
            <person name="Anvar Y."/>
            <person name="Smit S."/>
            <person name="Van Straalen N."/>
            <person name="Roelofs D."/>
        </authorList>
    </citation>
    <scope>NUCLEOTIDE SEQUENCE [LARGE SCALE GENOMIC DNA]</scope>
    <source>
        <strain evidence="9 10">VU population</strain>
        <tissue evidence="9">Whole body</tissue>
    </source>
</reference>
<dbReference type="InterPro" id="IPR004552">
    <property type="entry name" value="AGP_acyltrans"/>
</dbReference>
<dbReference type="AlphaFoldDB" id="A0A226E4G5"/>
<feature type="region of interest" description="Disordered" evidence="6">
    <location>
        <begin position="274"/>
        <end position="295"/>
    </location>
</feature>
<dbReference type="NCBIfam" id="TIGR00530">
    <property type="entry name" value="AGP_acyltrn"/>
    <property type="match status" value="1"/>
</dbReference>
<accession>A0A226E4G5</accession>
<dbReference type="Proteomes" id="UP000198287">
    <property type="component" value="Unassembled WGS sequence"/>
</dbReference>
<dbReference type="Pfam" id="PF01553">
    <property type="entry name" value="Acyltransferase"/>
    <property type="match status" value="1"/>
</dbReference>
<evidence type="ECO:0000256" key="2">
    <source>
        <dbReference type="ARBA" id="ARBA00008655"/>
    </source>
</evidence>
<keyword evidence="3 5" id="KW-0808">Transferase</keyword>
<dbReference type="OrthoDB" id="202234at2759"/>
<evidence type="ECO:0000256" key="1">
    <source>
        <dbReference type="ARBA" id="ARBA00004728"/>
    </source>
</evidence>
<dbReference type="GO" id="GO:0005783">
    <property type="term" value="C:endoplasmic reticulum"/>
    <property type="evidence" value="ECO:0007669"/>
    <property type="project" value="TreeGrafter"/>
</dbReference>
<feature type="domain" description="Phospholipid/glycerol acyltransferase" evidence="8">
    <location>
        <begin position="98"/>
        <end position="215"/>
    </location>
</feature>
<evidence type="ECO:0000256" key="5">
    <source>
        <dbReference type="RuleBase" id="RU361267"/>
    </source>
</evidence>
<dbReference type="SUPFAM" id="SSF69593">
    <property type="entry name" value="Glycerol-3-phosphate (1)-acyltransferase"/>
    <property type="match status" value="1"/>
</dbReference>
<keyword evidence="4 5" id="KW-0012">Acyltransferase</keyword>
<dbReference type="EC" id="2.3.1.51" evidence="5"/>
<dbReference type="OMA" id="LLYQWSM"/>
<organism evidence="9 10">
    <name type="scientific">Folsomia candida</name>
    <name type="common">Springtail</name>
    <dbReference type="NCBI Taxonomy" id="158441"/>
    <lineage>
        <taxon>Eukaryota</taxon>
        <taxon>Metazoa</taxon>
        <taxon>Ecdysozoa</taxon>
        <taxon>Arthropoda</taxon>
        <taxon>Hexapoda</taxon>
        <taxon>Collembola</taxon>
        <taxon>Entomobryomorpha</taxon>
        <taxon>Isotomoidea</taxon>
        <taxon>Isotomidae</taxon>
        <taxon>Proisotominae</taxon>
        <taxon>Folsomia</taxon>
    </lineage>
</organism>
<keyword evidence="10" id="KW-1185">Reference proteome</keyword>
<feature type="transmembrane region" description="Helical" evidence="7">
    <location>
        <begin position="130"/>
        <end position="149"/>
    </location>
</feature>
<keyword evidence="5" id="KW-0444">Lipid biosynthesis</keyword>
<sequence length="295" mass="33387">MWWLIEAWSWWIIAAFLVVTTIALLYETSHTFRYFAKFAMYVIMCSLTGMIIIPLSLRKPKEVSNVLYGVPVVRLVCPMVGIKWEITGSEHLAKQISAVVVSNHQSAWDFMVICELWSTMKRCACVAKRAIMWVFPFGLASWMCGTVFIDRSNAADSRTKISATAEEIKNNKTKMWIFPEGTRSKRAELLPFKKGAFHIAAQHKLPIIPVVISPYTFINDEKRIFNSGKVLVTVMPPIETENCEDVSKLTEDVRDLMNKEYIRLTALVAKEAGPKAVNGHSPPAPVAFENGKRRS</sequence>
<keyword evidence="7" id="KW-1133">Transmembrane helix</keyword>
<keyword evidence="5" id="KW-0443">Lipid metabolism</keyword>
<comment type="caution">
    <text evidence="9">The sequence shown here is derived from an EMBL/GenBank/DDBJ whole genome shotgun (WGS) entry which is preliminary data.</text>
</comment>
<name>A0A226E4G5_FOLCA</name>
<protein>
    <recommendedName>
        <fullName evidence="5">1-acyl-sn-glycerol-3-phosphate acyltransferase</fullName>
        <ecNumber evidence="5">2.3.1.51</ecNumber>
    </recommendedName>
</protein>
<dbReference type="GO" id="GO:0016020">
    <property type="term" value="C:membrane"/>
    <property type="evidence" value="ECO:0007669"/>
    <property type="project" value="InterPro"/>
</dbReference>
<dbReference type="PANTHER" id="PTHR10434:SF11">
    <property type="entry name" value="1-ACYL-SN-GLYCEROL-3-PHOSPHATE ACYLTRANSFERASE"/>
    <property type="match status" value="1"/>
</dbReference>
<dbReference type="SMART" id="SM00563">
    <property type="entry name" value="PlsC"/>
    <property type="match status" value="1"/>
</dbReference>
<evidence type="ECO:0000313" key="10">
    <source>
        <dbReference type="Proteomes" id="UP000198287"/>
    </source>
</evidence>
<gene>
    <name evidence="9" type="ORF">Fcan01_13574</name>
</gene>
<keyword evidence="7" id="KW-0472">Membrane</keyword>
<dbReference type="CDD" id="cd07989">
    <property type="entry name" value="LPLAT_AGPAT-like"/>
    <property type="match status" value="1"/>
</dbReference>
<keyword evidence="5" id="KW-1208">Phospholipid metabolism</keyword>
<evidence type="ECO:0000259" key="8">
    <source>
        <dbReference type="SMART" id="SM00563"/>
    </source>
</evidence>
<dbReference type="STRING" id="158441.A0A226E4G5"/>
<dbReference type="PANTHER" id="PTHR10434">
    <property type="entry name" value="1-ACYL-SN-GLYCEROL-3-PHOSPHATE ACYLTRANSFERASE"/>
    <property type="match status" value="1"/>
</dbReference>
<evidence type="ECO:0000256" key="6">
    <source>
        <dbReference type="SAM" id="MobiDB-lite"/>
    </source>
</evidence>
<dbReference type="InterPro" id="IPR002123">
    <property type="entry name" value="Plipid/glycerol_acylTrfase"/>
</dbReference>
<comment type="domain">
    <text evidence="5">The HXXXXD motif is essential for acyltransferase activity and may constitute the binding site for the phosphate moiety of the glycerol-3-phosphate.</text>
</comment>
<dbReference type="GO" id="GO:0006654">
    <property type="term" value="P:phosphatidic acid biosynthetic process"/>
    <property type="evidence" value="ECO:0007669"/>
    <property type="project" value="TreeGrafter"/>
</dbReference>
<evidence type="ECO:0000256" key="7">
    <source>
        <dbReference type="SAM" id="Phobius"/>
    </source>
</evidence>
<feature type="transmembrane region" description="Helical" evidence="7">
    <location>
        <begin position="38"/>
        <end position="57"/>
    </location>
</feature>
<keyword evidence="7" id="KW-0812">Transmembrane</keyword>
<comment type="similarity">
    <text evidence="2 5">Belongs to the 1-acyl-sn-glycerol-3-phosphate acyltransferase family.</text>
</comment>
<feature type="transmembrane region" description="Helical" evidence="7">
    <location>
        <begin position="7"/>
        <end position="26"/>
    </location>
</feature>
<evidence type="ECO:0000313" key="9">
    <source>
        <dbReference type="EMBL" id="OXA52168.1"/>
    </source>
</evidence>
<evidence type="ECO:0000256" key="3">
    <source>
        <dbReference type="ARBA" id="ARBA00022679"/>
    </source>
</evidence>
<comment type="catalytic activity">
    <reaction evidence="5">
        <text>a 1-acyl-sn-glycero-3-phosphate + an acyl-CoA = a 1,2-diacyl-sn-glycero-3-phosphate + CoA</text>
        <dbReference type="Rhea" id="RHEA:19709"/>
        <dbReference type="ChEBI" id="CHEBI:57287"/>
        <dbReference type="ChEBI" id="CHEBI:57970"/>
        <dbReference type="ChEBI" id="CHEBI:58342"/>
        <dbReference type="ChEBI" id="CHEBI:58608"/>
        <dbReference type="EC" id="2.3.1.51"/>
    </reaction>
</comment>